<sequence>MPFFMNPDRQQVVDTARRFAQNELRPRAREIDRSDEFPVDLFKKMGALGFLGITLPEQYNGSGGDLTTLALVIEELSKECVGIAQNVIAHTCLVSQCLNTPATPEQREKWLSKLTTGEKIGVYCFTEPCGNSNLAGWKTRAVRDGGDWVINGGKMFCTNVGVADYYYVCALTEGAMDPATMVGATTFLVERGTPGLRVGRIEDKVGWRGSSTGQVFFDEVRVPESHRISPLGMGLLCCLESPPFEMICEGASALGLAQHAYEKTLAYAKERTDANGVPFYQKFETMRTRIAEMKMKIEAMRAFVYSLTDMVDKGENVYPTVFTVKPYAFALAEEICSTAVNLHGGNGVVADTGIEQLWRDAKVGMIGGGQYDMMLDMASAML</sequence>
<feature type="domain" description="Acyl-CoA dehydrogenase/oxidase C-terminal" evidence="7">
    <location>
        <begin position="248"/>
        <end position="378"/>
    </location>
</feature>
<evidence type="ECO:0000313" key="10">
    <source>
        <dbReference type="EMBL" id="CAB1367924.1"/>
    </source>
</evidence>
<dbReference type="InterPro" id="IPR009075">
    <property type="entry name" value="AcylCo_DH/oxidase_C"/>
</dbReference>
<dbReference type="EC" id="1.3.99.-" evidence="10"/>
<proteinExistence type="inferred from homology"/>
<evidence type="ECO:0000256" key="1">
    <source>
        <dbReference type="ARBA" id="ARBA00001974"/>
    </source>
</evidence>
<feature type="domain" description="Acyl-CoA dehydrogenase/oxidase N-terminal" evidence="9">
    <location>
        <begin position="7"/>
        <end position="118"/>
    </location>
</feature>
<dbReference type="InterPro" id="IPR036250">
    <property type="entry name" value="AcylCo_DH-like_C"/>
</dbReference>
<keyword evidence="4 6" id="KW-0274">FAD</keyword>
<keyword evidence="5 6" id="KW-0560">Oxidoreductase</keyword>
<evidence type="ECO:0000256" key="6">
    <source>
        <dbReference type="RuleBase" id="RU362125"/>
    </source>
</evidence>
<evidence type="ECO:0000256" key="5">
    <source>
        <dbReference type="ARBA" id="ARBA00023002"/>
    </source>
</evidence>
<evidence type="ECO:0000313" key="11">
    <source>
        <dbReference type="Proteomes" id="UP000515733"/>
    </source>
</evidence>
<organism evidence="10 11">
    <name type="scientific">Denitratisoma oestradiolicum</name>
    <dbReference type="NCBI Taxonomy" id="311182"/>
    <lineage>
        <taxon>Bacteria</taxon>
        <taxon>Pseudomonadati</taxon>
        <taxon>Pseudomonadota</taxon>
        <taxon>Betaproteobacteria</taxon>
        <taxon>Nitrosomonadales</taxon>
        <taxon>Sterolibacteriaceae</taxon>
        <taxon>Denitratisoma</taxon>
    </lineage>
</organism>
<dbReference type="AlphaFoldDB" id="A0A6S6YJJ9"/>
<reference evidence="10 11" key="1">
    <citation type="submission" date="2020-03" db="EMBL/GenBank/DDBJ databases">
        <authorList>
            <consortium name="Genoscope - CEA"/>
            <person name="William W."/>
        </authorList>
    </citation>
    <scope>NUCLEOTIDE SEQUENCE [LARGE SCALE GENOMIC DNA]</scope>
    <source>
        <strain evidence="11">DSM 16959</strain>
    </source>
</reference>
<dbReference type="PIRSF" id="PIRSF016578">
    <property type="entry name" value="HsaA"/>
    <property type="match status" value="1"/>
</dbReference>
<evidence type="ECO:0000259" key="8">
    <source>
        <dbReference type="Pfam" id="PF02770"/>
    </source>
</evidence>
<dbReference type="OrthoDB" id="9770681at2"/>
<dbReference type="Gene3D" id="1.20.140.10">
    <property type="entry name" value="Butyryl-CoA Dehydrogenase, subunit A, domain 3"/>
    <property type="match status" value="1"/>
</dbReference>
<evidence type="ECO:0000259" key="7">
    <source>
        <dbReference type="Pfam" id="PF00441"/>
    </source>
</evidence>
<name>A0A6S6YJJ9_9PROT</name>
<dbReference type="EMBL" id="LR778301">
    <property type="protein sequence ID" value="CAB1367924.1"/>
    <property type="molecule type" value="Genomic_DNA"/>
</dbReference>
<keyword evidence="11" id="KW-1185">Reference proteome</keyword>
<evidence type="ECO:0000256" key="3">
    <source>
        <dbReference type="ARBA" id="ARBA00022630"/>
    </source>
</evidence>
<dbReference type="InterPro" id="IPR013786">
    <property type="entry name" value="AcylCoA_DH/ox_N"/>
</dbReference>
<dbReference type="GO" id="GO:0003995">
    <property type="term" value="F:acyl-CoA dehydrogenase activity"/>
    <property type="evidence" value="ECO:0007669"/>
    <property type="project" value="TreeGrafter"/>
</dbReference>
<dbReference type="PANTHER" id="PTHR43884:SF12">
    <property type="entry name" value="ISOVALERYL-COA DEHYDROGENASE, MITOCHONDRIAL-RELATED"/>
    <property type="match status" value="1"/>
</dbReference>
<comment type="cofactor">
    <cofactor evidence="1 6">
        <name>FAD</name>
        <dbReference type="ChEBI" id="CHEBI:57692"/>
    </cofactor>
</comment>
<dbReference type="KEGG" id="doe:DENOEST_0759"/>
<evidence type="ECO:0000256" key="2">
    <source>
        <dbReference type="ARBA" id="ARBA00009347"/>
    </source>
</evidence>
<dbReference type="InterPro" id="IPR037069">
    <property type="entry name" value="AcylCoA_DH/ox_N_sf"/>
</dbReference>
<dbReference type="FunFam" id="2.40.110.10:FF:000002">
    <property type="entry name" value="Acyl-CoA dehydrogenase fadE12"/>
    <property type="match status" value="1"/>
</dbReference>
<dbReference type="Gene3D" id="2.40.110.10">
    <property type="entry name" value="Butyryl-CoA Dehydrogenase, subunit A, domain 2"/>
    <property type="match status" value="1"/>
</dbReference>
<dbReference type="PANTHER" id="PTHR43884">
    <property type="entry name" value="ACYL-COA DEHYDROGENASE"/>
    <property type="match status" value="1"/>
</dbReference>
<evidence type="ECO:0000259" key="9">
    <source>
        <dbReference type="Pfam" id="PF02771"/>
    </source>
</evidence>
<dbReference type="Pfam" id="PF02770">
    <property type="entry name" value="Acyl-CoA_dh_M"/>
    <property type="match status" value="1"/>
</dbReference>
<dbReference type="FunFam" id="1.10.540.10:FF:000002">
    <property type="entry name" value="Acyl-CoA dehydrogenase FadE19"/>
    <property type="match status" value="1"/>
</dbReference>
<accession>A0A6S6YJJ9</accession>
<comment type="similarity">
    <text evidence="2 6">Belongs to the acyl-CoA dehydrogenase family.</text>
</comment>
<dbReference type="Pfam" id="PF02771">
    <property type="entry name" value="Acyl-CoA_dh_N"/>
    <property type="match status" value="1"/>
</dbReference>
<feature type="domain" description="Acyl-CoA oxidase/dehydrogenase middle" evidence="8">
    <location>
        <begin position="124"/>
        <end position="220"/>
    </location>
</feature>
<dbReference type="Pfam" id="PF00441">
    <property type="entry name" value="Acyl-CoA_dh_1"/>
    <property type="match status" value="1"/>
</dbReference>
<dbReference type="SUPFAM" id="SSF47203">
    <property type="entry name" value="Acyl-CoA dehydrogenase C-terminal domain-like"/>
    <property type="match status" value="1"/>
</dbReference>
<dbReference type="InterPro" id="IPR006091">
    <property type="entry name" value="Acyl-CoA_Oxase/DH_mid-dom"/>
</dbReference>
<gene>
    <name evidence="10" type="primary">mmgC</name>
    <name evidence="10" type="ORF">DENOEST_0759</name>
</gene>
<dbReference type="RefSeq" id="WP_145770044.1">
    <property type="nucleotide sequence ID" value="NZ_LR778301.1"/>
</dbReference>
<dbReference type="SUPFAM" id="SSF56645">
    <property type="entry name" value="Acyl-CoA dehydrogenase NM domain-like"/>
    <property type="match status" value="1"/>
</dbReference>
<dbReference type="InterPro" id="IPR046373">
    <property type="entry name" value="Acyl-CoA_Oxase/DH_mid-dom_sf"/>
</dbReference>
<evidence type="ECO:0000256" key="4">
    <source>
        <dbReference type="ARBA" id="ARBA00022827"/>
    </source>
</evidence>
<dbReference type="InterPro" id="IPR009100">
    <property type="entry name" value="AcylCoA_DH/oxidase_NM_dom_sf"/>
</dbReference>
<dbReference type="Proteomes" id="UP000515733">
    <property type="component" value="Chromosome"/>
</dbReference>
<protein>
    <submittedName>
        <fullName evidence="10">Acyl-CoA dehydrogenase</fullName>
        <ecNumber evidence="10">1.3.99.-</ecNumber>
    </submittedName>
</protein>
<dbReference type="Gene3D" id="1.10.540.10">
    <property type="entry name" value="Acyl-CoA dehydrogenase/oxidase, N-terminal domain"/>
    <property type="match status" value="1"/>
</dbReference>
<keyword evidence="3 6" id="KW-0285">Flavoprotein</keyword>
<dbReference type="GO" id="GO:0050660">
    <property type="term" value="F:flavin adenine dinucleotide binding"/>
    <property type="evidence" value="ECO:0007669"/>
    <property type="project" value="InterPro"/>
</dbReference>